<dbReference type="InterPro" id="IPR022742">
    <property type="entry name" value="Hydrolase_4"/>
</dbReference>
<dbReference type="InterPro" id="IPR000073">
    <property type="entry name" value="AB_hydrolase_1"/>
</dbReference>
<evidence type="ECO:0000313" key="2">
    <source>
        <dbReference type="EMBL" id="CAG5077025.1"/>
    </source>
</evidence>
<evidence type="ECO:0000313" key="3">
    <source>
        <dbReference type="Proteomes" id="UP000681526"/>
    </source>
</evidence>
<dbReference type="PRINTS" id="PR00111">
    <property type="entry name" value="ABHYDROLASE"/>
</dbReference>
<accession>A0ABN7RHT9</accession>
<dbReference type="GO" id="GO:0016787">
    <property type="term" value="F:hydrolase activity"/>
    <property type="evidence" value="ECO:0007669"/>
    <property type="project" value="UniProtKB-KW"/>
</dbReference>
<gene>
    <name evidence="2" type="primary">txxe 407</name>
    <name evidence="2" type="ORF">TXXE_01060</name>
</gene>
<organism evidence="2 3">
    <name type="scientific">Thermobacillus xylanilyticus</name>
    <dbReference type="NCBI Taxonomy" id="76633"/>
    <lineage>
        <taxon>Bacteria</taxon>
        <taxon>Bacillati</taxon>
        <taxon>Bacillota</taxon>
        <taxon>Bacilli</taxon>
        <taxon>Bacillales</taxon>
        <taxon>Paenibacillaceae</taxon>
        <taxon>Thermobacillus</taxon>
    </lineage>
</organism>
<feature type="domain" description="Serine aminopeptidase S33" evidence="1">
    <location>
        <begin position="29"/>
        <end position="263"/>
    </location>
</feature>
<keyword evidence="3" id="KW-1185">Reference proteome</keyword>
<dbReference type="Pfam" id="PF12146">
    <property type="entry name" value="Hydrolase_4"/>
    <property type="match status" value="1"/>
</dbReference>
<dbReference type="InterPro" id="IPR051044">
    <property type="entry name" value="MAG_DAG_Lipase"/>
</dbReference>
<dbReference type="Proteomes" id="UP000681526">
    <property type="component" value="Unassembled WGS sequence"/>
</dbReference>
<evidence type="ECO:0000259" key="1">
    <source>
        <dbReference type="Pfam" id="PF12146"/>
    </source>
</evidence>
<dbReference type="InterPro" id="IPR029058">
    <property type="entry name" value="AB_hydrolase_fold"/>
</dbReference>
<dbReference type="Gene3D" id="3.40.50.1820">
    <property type="entry name" value="alpha/beta hydrolase"/>
    <property type="match status" value="1"/>
</dbReference>
<comment type="caution">
    <text evidence="2">The sequence shown here is derived from an EMBL/GenBank/DDBJ whole genome shotgun (WGS) entry which is preliminary data.</text>
</comment>
<reference evidence="2 3" key="1">
    <citation type="submission" date="2021-04" db="EMBL/GenBank/DDBJ databases">
        <authorList>
            <person name="Rakotoarivonina H."/>
        </authorList>
    </citation>
    <scope>NUCLEOTIDE SEQUENCE [LARGE SCALE GENOMIC DNA]</scope>
    <source>
        <strain evidence="2 3">XE</strain>
    </source>
</reference>
<keyword evidence="2" id="KW-0378">Hydrolase</keyword>
<dbReference type="PANTHER" id="PTHR11614">
    <property type="entry name" value="PHOSPHOLIPASE-RELATED"/>
    <property type="match status" value="1"/>
</dbReference>
<proteinExistence type="predicted"/>
<dbReference type="RefSeq" id="WP_213483117.1">
    <property type="nucleotide sequence ID" value="NZ_CAJRAY010000005.1"/>
</dbReference>
<sequence>MDIVTETLTLPTEDGVHLHVSAWLPPDAVRGVVCIVHGMGEHGGRYADVASEMVRAGLAVYAVDQRGHGLTPGVRGHAPSAERLALDAARFVGMAGARHPGLPLFLYGHSMGGNVALSCAIRCRPPIAGLILTSPWLRLAFDPPQGKLRIGRVAAAVWPRLTLSTGLGRVLYRNNPLQSELDSRDPLLHNRISAAMFFSIRDEGERSLREARRQLRVPVLLLHGTEDTVTSFAASRELAETLRGQCEFVAWEGGWHELHNDVDRKEVLDRIIGWINGRIQACSE</sequence>
<dbReference type="SUPFAM" id="SSF53474">
    <property type="entry name" value="alpha/beta-Hydrolases"/>
    <property type="match status" value="1"/>
</dbReference>
<name>A0ABN7RHT9_THEXY</name>
<dbReference type="EMBL" id="CAJRAY010000005">
    <property type="protein sequence ID" value="CAG5077025.1"/>
    <property type="molecule type" value="Genomic_DNA"/>
</dbReference>
<protein>
    <submittedName>
        <fullName evidence="2">Alpha/beta hydrolase fold protein</fullName>
    </submittedName>
</protein>